<dbReference type="InterPro" id="IPR002821">
    <property type="entry name" value="Hydantoinase_A"/>
</dbReference>
<dbReference type="Proteomes" id="UP001595848">
    <property type="component" value="Unassembled WGS sequence"/>
</dbReference>
<dbReference type="RefSeq" id="WP_217966580.1">
    <property type="nucleotide sequence ID" value="NZ_JAHTBN010000016.1"/>
</dbReference>
<comment type="caution">
    <text evidence="4">The sequence shown here is derived from an EMBL/GenBank/DDBJ whole genome shotgun (WGS) entry which is preliminary data.</text>
</comment>
<dbReference type="InterPro" id="IPR008040">
    <property type="entry name" value="Hydant_A_N"/>
</dbReference>
<feature type="domain" description="Hydantoinase A/oxoprolinase" evidence="1">
    <location>
        <begin position="206"/>
        <end position="500"/>
    </location>
</feature>
<organism evidence="4 5">
    <name type="scientific">Candidimonas humi</name>
    <dbReference type="NCBI Taxonomy" id="683355"/>
    <lineage>
        <taxon>Bacteria</taxon>
        <taxon>Pseudomonadati</taxon>
        <taxon>Pseudomonadota</taxon>
        <taxon>Betaproteobacteria</taxon>
        <taxon>Burkholderiales</taxon>
        <taxon>Alcaligenaceae</taxon>
        <taxon>Candidimonas</taxon>
    </lineage>
</organism>
<keyword evidence="5" id="KW-1185">Reference proteome</keyword>
<evidence type="ECO:0000259" key="2">
    <source>
        <dbReference type="Pfam" id="PF05378"/>
    </source>
</evidence>
<evidence type="ECO:0000259" key="3">
    <source>
        <dbReference type="Pfam" id="PF19278"/>
    </source>
</evidence>
<feature type="domain" description="Acetophenone carboxylase-like C-terminal" evidence="3">
    <location>
        <begin position="516"/>
        <end position="684"/>
    </location>
</feature>
<dbReference type="InterPro" id="IPR045079">
    <property type="entry name" value="Oxoprolinase-like"/>
</dbReference>
<evidence type="ECO:0000313" key="5">
    <source>
        <dbReference type="Proteomes" id="UP001595848"/>
    </source>
</evidence>
<protein>
    <submittedName>
        <fullName evidence="4">Hydantoinase/oxoprolinase family protein</fullName>
    </submittedName>
</protein>
<name>A0ABV8P4H5_9BURK</name>
<dbReference type="Pfam" id="PF05378">
    <property type="entry name" value="Hydant_A_N"/>
    <property type="match status" value="1"/>
</dbReference>
<evidence type="ECO:0000313" key="4">
    <source>
        <dbReference type="EMBL" id="MFC4203035.1"/>
    </source>
</evidence>
<evidence type="ECO:0000259" key="1">
    <source>
        <dbReference type="Pfam" id="PF01968"/>
    </source>
</evidence>
<feature type="domain" description="Hydantoinase/oxoprolinase N-terminal" evidence="2">
    <location>
        <begin position="8"/>
        <end position="184"/>
    </location>
</feature>
<dbReference type="PANTHER" id="PTHR11365">
    <property type="entry name" value="5-OXOPROLINASE RELATED"/>
    <property type="match status" value="1"/>
</dbReference>
<dbReference type="EMBL" id="JBHSBV010000008">
    <property type="protein sequence ID" value="MFC4203035.1"/>
    <property type="molecule type" value="Genomic_DNA"/>
</dbReference>
<accession>A0ABV8P4H5</accession>
<dbReference type="InterPro" id="IPR049517">
    <property type="entry name" value="ACX-like_C"/>
</dbReference>
<dbReference type="Pfam" id="PF19278">
    <property type="entry name" value="Hydant_A_C"/>
    <property type="match status" value="1"/>
</dbReference>
<sequence length="699" mass="74922">MTQAKYSLGIDIGGTFTDIVVYGHDDARVFSHKELTTPEEPTDGAIRGIQILLEREGISGNQVVRVVHATTLFTNALIERRGVPTGLITTEGFRDTLEMRREYKYDLYDLFLELPRPLIPREARLEARERIRVDGTVDTPLDDKSVLDAARQLVGQGIQSLAVVFLHAHANPVHERHARDLIEQAFPDLYVSISSEVSPQIREYERTSTTAANAYVRPIADQYLESLEARLKTLDIRCPLLMMLSNGGLAHVGEARKFPVQLLESGPAAGAIAAAYFSKRSHMADVLAFDMGGTTAKLAIVESNTPILAHSFEAGREKRFAAGSGLPVNIATVELIEIGAGGGSIAHLDSMKLLKVGPKSASSKPGPACYQRGGTQPTVTDANLLLGHLDPDTFAGGTMKLSTDAAQTAVRSVSDVIEMEAEQASDGVLSVVNENMAAAARVHVAERGFDAHKFALLVTGGGGPLHGCDLARRLGIGRLICPPGAGVASALGLLIAPARVDRSVTLARELDAVSVDDLEGMFRKLEADAAKVMNITLVDGGTFAYERSADIRFVGQGFELLTRLPEGPYTADTPQQIRSAFAQAYGRVFGQVPPVHHIELMNLRVAAIEQRADRPLNLEAGKQTWKQSSKERSVWIASEDAWGSAPVLAREAMQEGSSITGPAVIEDASSTLIVPVGAAATLDSAGNLIVDLPNATEQI</sequence>
<dbReference type="PANTHER" id="PTHR11365:SF23">
    <property type="entry name" value="HYPOTHETICAL 5-OXOPROLINASE (EUROFUNG)-RELATED"/>
    <property type="match status" value="1"/>
</dbReference>
<gene>
    <name evidence="4" type="ORF">ACFOY1_18960</name>
</gene>
<reference evidence="5" key="1">
    <citation type="journal article" date="2019" name="Int. J. Syst. Evol. Microbiol.">
        <title>The Global Catalogue of Microorganisms (GCM) 10K type strain sequencing project: providing services to taxonomists for standard genome sequencing and annotation.</title>
        <authorList>
            <consortium name="The Broad Institute Genomics Platform"/>
            <consortium name="The Broad Institute Genome Sequencing Center for Infectious Disease"/>
            <person name="Wu L."/>
            <person name="Ma J."/>
        </authorList>
    </citation>
    <scope>NUCLEOTIDE SEQUENCE [LARGE SCALE GENOMIC DNA]</scope>
    <source>
        <strain evidence="5">LMG 24813</strain>
    </source>
</reference>
<proteinExistence type="predicted"/>
<dbReference type="Pfam" id="PF01968">
    <property type="entry name" value="Hydantoinase_A"/>
    <property type="match status" value="1"/>
</dbReference>